<dbReference type="AlphaFoldDB" id="F2N962"/>
<dbReference type="GO" id="GO:0005886">
    <property type="term" value="C:plasma membrane"/>
    <property type="evidence" value="ECO:0007669"/>
    <property type="project" value="UniProtKB-SubCell"/>
</dbReference>
<dbReference type="PANTHER" id="PTHR11662:SF399">
    <property type="entry name" value="FI19708P1-RELATED"/>
    <property type="match status" value="1"/>
</dbReference>
<dbReference type="Proteomes" id="UP000006851">
    <property type="component" value="Chromosome"/>
</dbReference>
<gene>
    <name evidence="7" type="ordered locus">Corgl_1639</name>
</gene>
<feature type="domain" description="Major facilitator superfamily (MFS) profile" evidence="6">
    <location>
        <begin position="13"/>
        <end position="415"/>
    </location>
</feature>
<dbReference type="InterPro" id="IPR036259">
    <property type="entry name" value="MFS_trans_sf"/>
</dbReference>
<evidence type="ECO:0000256" key="4">
    <source>
        <dbReference type="ARBA" id="ARBA00023136"/>
    </source>
</evidence>
<sequence>MSARFARDYWKTIVFTFCLGWVVIWVYRSMLTPVYAEIQQTIGPQSNSSMGLISSCYFFGYTALQIPSGYLVDRFGQKRVLIPGFLVFAAGAALIAMARSLGAIFVGSALAGIGCGCYYGAAFSLTTQHVPADKKGVGAAIVNSGSAVGMILGLIGSSFLVKQLGLPWQTMVVISAVLISLMVAWYAIALRDNIAEKRELHERARRETEARSEAASVGQATATQGGGLFKIRFIACYVLYFCTCYAYYMIVTWLPSFLENERGITGGMIGIIVSMISVTAIPGALYFSHLSDRRRDRKASIIILLECFAFVLVAVSMLAPNAVILSIILLLYGLLGKMAVDPVLISYMSDQADSDRVATTLGVFNFFGMASSVVAPALTGLIIDISRSGEISFYLGATLLLAGTIFFVLTNGRRADEGRRAA</sequence>
<protein>
    <submittedName>
        <fullName evidence="7">Major facilitator superfamily MFS_1</fullName>
    </submittedName>
</protein>
<keyword evidence="3 5" id="KW-1133">Transmembrane helix</keyword>
<keyword evidence="4 5" id="KW-0472">Membrane</keyword>
<feature type="transmembrane region" description="Helical" evidence="5">
    <location>
        <begin position="50"/>
        <end position="68"/>
    </location>
</feature>
<dbReference type="PROSITE" id="PS50850">
    <property type="entry name" value="MFS"/>
    <property type="match status" value="1"/>
</dbReference>
<evidence type="ECO:0000256" key="5">
    <source>
        <dbReference type="SAM" id="Phobius"/>
    </source>
</evidence>
<feature type="transmembrane region" description="Helical" evidence="5">
    <location>
        <begin position="324"/>
        <end position="345"/>
    </location>
</feature>
<evidence type="ECO:0000313" key="8">
    <source>
        <dbReference type="Proteomes" id="UP000006851"/>
    </source>
</evidence>
<proteinExistence type="predicted"/>
<dbReference type="KEGG" id="cgo:Corgl_1639"/>
<dbReference type="Gene3D" id="1.20.1250.20">
    <property type="entry name" value="MFS general substrate transporter like domains"/>
    <property type="match status" value="2"/>
</dbReference>
<dbReference type="EMBL" id="CP002628">
    <property type="protein sequence ID" value="AEB07738.1"/>
    <property type="molecule type" value="Genomic_DNA"/>
</dbReference>
<dbReference type="InterPro" id="IPR011701">
    <property type="entry name" value="MFS"/>
</dbReference>
<feature type="transmembrane region" description="Helical" evidence="5">
    <location>
        <begin position="357"/>
        <end position="379"/>
    </location>
</feature>
<feature type="transmembrane region" description="Helical" evidence="5">
    <location>
        <begin position="299"/>
        <end position="318"/>
    </location>
</feature>
<evidence type="ECO:0000256" key="1">
    <source>
        <dbReference type="ARBA" id="ARBA00004651"/>
    </source>
</evidence>
<dbReference type="HOGENOM" id="CLU_001265_5_1_11"/>
<name>F2N962_CORGP</name>
<dbReference type="eggNOG" id="COG2271">
    <property type="taxonomic scope" value="Bacteria"/>
</dbReference>
<dbReference type="Pfam" id="PF07690">
    <property type="entry name" value="MFS_1"/>
    <property type="match status" value="1"/>
</dbReference>
<feature type="transmembrane region" description="Helical" evidence="5">
    <location>
        <begin position="166"/>
        <end position="188"/>
    </location>
</feature>
<dbReference type="InterPro" id="IPR050382">
    <property type="entry name" value="MFS_Na/Anion_cotransporter"/>
</dbReference>
<accession>F2N962</accession>
<dbReference type="GO" id="GO:0022857">
    <property type="term" value="F:transmembrane transporter activity"/>
    <property type="evidence" value="ECO:0007669"/>
    <property type="project" value="InterPro"/>
</dbReference>
<dbReference type="STRING" id="700015.Corgl_1639"/>
<feature type="transmembrane region" description="Helical" evidence="5">
    <location>
        <begin position="104"/>
        <end position="125"/>
    </location>
</feature>
<dbReference type="InterPro" id="IPR020846">
    <property type="entry name" value="MFS_dom"/>
</dbReference>
<evidence type="ECO:0000313" key="7">
    <source>
        <dbReference type="EMBL" id="AEB07738.1"/>
    </source>
</evidence>
<dbReference type="PROSITE" id="PS00217">
    <property type="entry name" value="SUGAR_TRANSPORT_2"/>
    <property type="match status" value="1"/>
</dbReference>
<dbReference type="RefSeq" id="WP_013709480.1">
    <property type="nucleotide sequence ID" value="NC_015389.1"/>
</dbReference>
<feature type="transmembrane region" description="Helical" evidence="5">
    <location>
        <begin position="137"/>
        <end position="160"/>
    </location>
</feature>
<organism evidence="7 8">
    <name type="scientific">Coriobacterium glomerans (strain ATCC 49209 / DSM 20642 / JCM 10262 / PW2)</name>
    <dbReference type="NCBI Taxonomy" id="700015"/>
    <lineage>
        <taxon>Bacteria</taxon>
        <taxon>Bacillati</taxon>
        <taxon>Actinomycetota</taxon>
        <taxon>Coriobacteriia</taxon>
        <taxon>Coriobacteriales</taxon>
        <taxon>Coriobacteriaceae</taxon>
        <taxon>Coriobacterium</taxon>
    </lineage>
</organism>
<feature type="transmembrane region" description="Helical" evidence="5">
    <location>
        <begin position="391"/>
        <end position="410"/>
    </location>
</feature>
<dbReference type="InterPro" id="IPR005829">
    <property type="entry name" value="Sugar_transporter_CS"/>
</dbReference>
<comment type="subcellular location">
    <subcellularLocation>
        <location evidence="1">Cell membrane</location>
        <topology evidence="1">Multi-pass membrane protein</topology>
    </subcellularLocation>
</comment>
<evidence type="ECO:0000256" key="2">
    <source>
        <dbReference type="ARBA" id="ARBA00022692"/>
    </source>
</evidence>
<feature type="transmembrane region" description="Helical" evidence="5">
    <location>
        <begin position="237"/>
        <end position="258"/>
    </location>
</feature>
<dbReference type="SUPFAM" id="SSF103473">
    <property type="entry name" value="MFS general substrate transporter"/>
    <property type="match status" value="1"/>
</dbReference>
<keyword evidence="2 5" id="KW-0812">Transmembrane</keyword>
<reference evidence="8" key="1">
    <citation type="journal article" date="2013" name="Stand. Genomic Sci.">
        <title>Complete genome sequence of Coriobacterium glomerans type strain (PW2(T)) from the midgut of Pyrrhocoris apterus L. (red soldier bug).</title>
        <authorList>
            <person name="Stackebrandt E."/>
            <person name="Zeytun A."/>
            <person name="Lapidus A."/>
            <person name="Nolan M."/>
            <person name="Lucas S."/>
            <person name="Hammon N."/>
            <person name="Deshpande S."/>
            <person name="Cheng J.F."/>
            <person name="Tapia R."/>
            <person name="Goodwin L.A."/>
            <person name="Pitluck S."/>
            <person name="Liolios K."/>
            <person name="Pagani I."/>
            <person name="Ivanova N."/>
            <person name="Mavromatis K."/>
            <person name="Mikhailova N."/>
            <person name="Huntemann M."/>
            <person name="Pati A."/>
            <person name="Chen A."/>
            <person name="Palaniappan K."/>
            <person name="Chang Y.J."/>
            <person name="Land M."/>
            <person name="Hauser L."/>
            <person name="Rohde M."/>
            <person name="Pukall R."/>
            <person name="Goker M."/>
            <person name="Detter J.C."/>
            <person name="Woyke T."/>
            <person name="Bristow J."/>
            <person name="Eisen J.A."/>
            <person name="Markowitz V."/>
            <person name="Hugenholtz P."/>
            <person name="Kyrpides N.C."/>
            <person name="Klenk H.P."/>
        </authorList>
    </citation>
    <scope>NUCLEOTIDE SEQUENCE</scope>
    <source>
        <strain evidence="8">ATCC 49209 / DSM 20642 / JCM 10262 / PW2</strain>
    </source>
</reference>
<feature type="transmembrane region" description="Helical" evidence="5">
    <location>
        <begin position="80"/>
        <end position="98"/>
    </location>
</feature>
<evidence type="ECO:0000259" key="6">
    <source>
        <dbReference type="PROSITE" id="PS50850"/>
    </source>
</evidence>
<feature type="transmembrane region" description="Helical" evidence="5">
    <location>
        <begin position="12"/>
        <end position="30"/>
    </location>
</feature>
<feature type="transmembrane region" description="Helical" evidence="5">
    <location>
        <begin position="264"/>
        <end position="287"/>
    </location>
</feature>
<keyword evidence="8" id="KW-1185">Reference proteome</keyword>
<evidence type="ECO:0000256" key="3">
    <source>
        <dbReference type="ARBA" id="ARBA00022989"/>
    </source>
</evidence>
<dbReference type="PANTHER" id="PTHR11662">
    <property type="entry name" value="SOLUTE CARRIER FAMILY 17"/>
    <property type="match status" value="1"/>
</dbReference>